<dbReference type="GO" id="GO:0005737">
    <property type="term" value="C:cytoplasm"/>
    <property type="evidence" value="ECO:0007669"/>
    <property type="project" value="UniProtKB-ARBA"/>
</dbReference>
<name>A0A7J6HSL4_CANSA</name>
<keyword evidence="10" id="KW-1185">Reference proteome</keyword>
<comment type="similarity">
    <text evidence="1">Belongs to the fructosamine kinase family.</text>
</comment>
<keyword evidence="3" id="KW-0808">Transferase</keyword>
<dbReference type="EMBL" id="JAATIQ010000029">
    <property type="protein sequence ID" value="KAF4397861.1"/>
    <property type="molecule type" value="Genomic_DNA"/>
</dbReference>
<dbReference type="Pfam" id="PF03881">
    <property type="entry name" value="Fructosamin_kin"/>
    <property type="match status" value="1"/>
</dbReference>
<dbReference type="FunFam" id="3.30.200.20:FF:000264">
    <property type="entry name" value="Protein-ribulosamine 3-kinase, chloroplastic"/>
    <property type="match status" value="1"/>
</dbReference>
<evidence type="ECO:0000256" key="7">
    <source>
        <dbReference type="ARBA" id="ARBA00048655"/>
    </source>
</evidence>
<feature type="region of interest" description="Disordered" evidence="8">
    <location>
        <begin position="408"/>
        <end position="428"/>
    </location>
</feature>
<keyword evidence="4" id="KW-0547">Nucleotide-binding</keyword>
<protein>
    <recommendedName>
        <fullName evidence="2">protein-ribulosamine 3-kinase</fullName>
        <ecNumber evidence="2">2.7.1.172</ecNumber>
    </recommendedName>
</protein>
<evidence type="ECO:0000256" key="4">
    <source>
        <dbReference type="ARBA" id="ARBA00022741"/>
    </source>
</evidence>
<accession>A0A7J6HSL4</accession>
<dbReference type="GO" id="GO:0102193">
    <property type="term" value="F:protein-ribulosamine 3-kinase activity"/>
    <property type="evidence" value="ECO:0007669"/>
    <property type="project" value="UniProtKB-EC"/>
</dbReference>
<evidence type="ECO:0000313" key="10">
    <source>
        <dbReference type="Proteomes" id="UP000583929"/>
    </source>
</evidence>
<organism evidence="9 10">
    <name type="scientific">Cannabis sativa</name>
    <name type="common">Hemp</name>
    <name type="synonym">Marijuana</name>
    <dbReference type="NCBI Taxonomy" id="3483"/>
    <lineage>
        <taxon>Eukaryota</taxon>
        <taxon>Viridiplantae</taxon>
        <taxon>Streptophyta</taxon>
        <taxon>Embryophyta</taxon>
        <taxon>Tracheophyta</taxon>
        <taxon>Spermatophyta</taxon>
        <taxon>Magnoliopsida</taxon>
        <taxon>eudicotyledons</taxon>
        <taxon>Gunneridae</taxon>
        <taxon>Pentapetalae</taxon>
        <taxon>rosids</taxon>
        <taxon>fabids</taxon>
        <taxon>Rosales</taxon>
        <taxon>Cannabaceae</taxon>
        <taxon>Cannabis</taxon>
    </lineage>
</organism>
<evidence type="ECO:0000256" key="3">
    <source>
        <dbReference type="ARBA" id="ARBA00022679"/>
    </source>
</evidence>
<dbReference type="GO" id="GO:0016301">
    <property type="term" value="F:kinase activity"/>
    <property type="evidence" value="ECO:0007669"/>
    <property type="project" value="UniProtKB-KW"/>
</dbReference>
<reference evidence="9 10" key="1">
    <citation type="journal article" date="2020" name="bioRxiv">
        <title>Sequence and annotation of 42 cannabis genomes reveals extensive copy number variation in cannabinoid synthesis and pathogen resistance genes.</title>
        <authorList>
            <person name="Mckernan K.J."/>
            <person name="Helbert Y."/>
            <person name="Kane L.T."/>
            <person name="Ebling H."/>
            <person name="Zhang L."/>
            <person name="Liu B."/>
            <person name="Eaton Z."/>
            <person name="Mclaughlin S."/>
            <person name="Kingan S."/>
            <person name="Baybayan P."/>
            <person name="Concepcion G."/>
            <person name="Jordan M."/>
            <person name="Riva A."/>
            <person name="Barbazuk W."/>
            <person name="Harkins T."/>
        </authorList>
    </citation>
    <scope>NUCLEOTIDE SEQUENCE [LARGE SCALE GENOMIC DNA]</scope>
    <source>
        <strain evidence="10">cv. Jamaican Lion 4</strain>
        <tissue evidence="9">Leaf</tissue>
    </source>
</reference>
<dbReference type="SUPFAM" id="SSF56112">
    <property type="entry name" value="Protein kinase-like (PK-like)"/>
    <property type="match status" value="1"/>
</dbReference>
<evidence type="ECO:0000313" key="9">
    <source>
        <dbReference type="EMBL" id="KAF4397861.1"/>
    </source>
</evidence>
<gene>
    <name evidence="9" type="ORF">G4B88_019582</name>
</gene>
<dbReference type="AlphaFoldDB" id="A0A7J6HSL4"/>
<evidence type="ECO:0000256" key="8">
    <source>
        <dbReference type="SAM" id="MobiDB-lite"/>
    </source>
</evidence>
<keyword evidence="5" id="KW-0418">Kinase</keyword>
<dbReference type="Gene3D" id="3.90.1200.10">
    <property type="match status" value="1"/>
</dbReference>
<feature type="region of interest" description="Disordered" evidence="8">
    <location>
        <begin position="316"/>
        <end position="340"/>
    </location>
</feature>
<evidence type="ECO:0000256" key="2">
    <source>
        <dbReference type="ARBA" id="ARBA00011961"/>
    </source>
</evidence>
<dbReference type="PANTHER" id="PTHR12149:SF8">
    <property type="entry name" value="PROTEIN-RIBULOSAMINE 3-KINASE"/>
    <property type="match status" value="1"/>
</dbReference>
<dbReference type="Proteomes" id="UP000583929">
    <property type="component" value="Unassembled WGS sequence"/>
</dbReference>
<proteinExistence type="inferred from homology"/>
<dbReference type="PANTHER" id="PTHR12149">
    <property type="entry name" value="FRUCTOSAMINE 3 KINASE-RELATED PROTEIN"/>
    <property type="match status" value="1"/>
</dbReference>
<dbReference type="Gene3D" id="3.30.200.20">
    <property type="entry name" value="Phosphorylase Kinase, domain 1"/>
    <property type="match status" value="1"/>
</dbReference>
<dbReference type="InterPro" id="IPR016477">
    <property type="entry name" value="Fructo-/Ketosamine-3-kinase"/>
</dbReference>
<evidence type="ECO:0000256" key="1">
    <source>
        <dbReference type="ARBA" id="ARBA00009460"/>
    </source>
</evidence>
<feature type="compositionally biased region" description="Acidic residues" evidence="8">
    <location>
        <begin position="412"/>
        <end position="422"/>
    </location>
</feature>
<evidence type="ECO:0000256" key="5">
    <source>
        <dbReference type="ARBA" id="ARBA00022777"/>
    </source>
</evidence>
<sequence>MVAHLGAIAPSSCFPCRLTRLPRLSSTKHKHRPFIMNAMSDDPIREWILSEGNATKITGISPVGGGCINRANRYDTDAGSFFVKTNRSIGPSMFEGEALGLNAMYKTNSIHVPKPFKVGSLPTGGSYIIMEFIEFGASRGDQSVLGRKLAEMHRAGKTDKGFGFDVDNTIGSTPQINTWTSDWIQFYGEHRLGFQLKLAQDQYGDRTIYEKGDLVNSLFMPGQRLVRSMGPLFDGIVIEPCLLHGDLWSGNISADKNGEPVILDPACYYGHNEAEFGMSWCAGFGGSFYSAYFEALQTFAGVGFLEIRPEIVGGETSGPRRCIRRDEVGDNSSTTHEAQPSLPDLILSMEQAILAAKQLPVTANPTHLLQIYSSLRQAHTHLSTFLSKPQFPQPLTAAADTVVNGNEPMQVGEEDEDDDVEQDSYRGSVDSVEEKMRDCFIKNKRTKRPLSPSAVAMAEERRLNDDGSYGVTEGFDPYATRLRALNLVYQFHG</sequence>
<comment type="catalytic activity">
    <reaction evidence="7">
        <text>N(6)-D-ribulosyl-L-lysyl-[protein] + ATP = N(6)-(3-O-phospho-D-ribulosyl)-L-lysyl-[protein] + ADP + H(+)</text>
        <dbReference type="Rhea" id="RHEA:48432"/>
        <dbReference type="Rhea" id="RHEA-COMP:12103"/>
        <dbReference type="Rhea" id="RHEA-COMP:12104"/>
        <dbReference type="ChEBI" id="CHEBI:15378"/>
        <dbReference type="ChEBI" id="CHEBI:30616"/>
        <dbReference type="ChEBI" id="CHEBI:90418"/>
        <dbReference type="ChEBI" id="CHEBI:90420"/>
        <dbReference type="ChEBI" id="CHEBI:456216"/>
        <dbReference type="EC" id="2.7.1.172"/>
    </reaction>
    <physiologicalReaction direction="left-to-right" evidence="7">
        <dbReference type="Rhea" id="RHEA:48433"/>
    </physiologicalReaction>
</comment>
<dbReference type="InterPro" id="IPR011009">
    <property type="entry name" value="Kinase-like_dom_sf"/>
</dbReference>
<dbReference type="EC" id="2.7.1.172" evidence="2"/>
<dbReference type="GO" id="GO:0005524">
    <property type="term" value="F:ATP binding"/>
    <property type="evidence" value="ECO:0007669"/>
    <property type="project" value="UniProtKB-KW"/>
</dbReference>
<comment type="caution">
    <text evidence="9">The sequence shown here is derived from an EMBL/GenBank/DDBJ whole genome shotgun (WGS) entry which is preliminary data.</text>
</comment>
<keyword evidence="6" id="KW-0067">ATP-binding</keyword>
<evidence type="ECO:0000256" key="6">
    <source>
        <dbReference type="ARBA" id="ARBA00022840"/>
    </source>
</evidence>